<name>A0A6F9DMV5_9ASCI</name>
<dbReference type="AlphaFoldDB" id="A0A6F9DMV5"/>
<protein>
    <submittedName>
        <fullName evidence="1">Putative methyltransferase NSUN6</fullName>
    </submittedName>
</protein>
<dbReference type="InterPro" id="IPR015947">
    <property type="entry name" value="PUA-like_sf"/>
</dbReference>
<dbReference type="SUPFAM" id="SSF88697">
    <property type="entry name" value="PUA domain-like"/>
    <property type="match status" value="1"/>
</dbReference>
<dbReference type="GO" id="GO:0003723">
    <property type="term" value="F:RNA binding"/>
    <property type="evidence" value="ECO:0007669"/>
    <property type="project" value="InterPro"/>
</dbReference>
<reference evidence="1" key="1">
    <citation type="submission" date="2020-04" db="EMBL/GenBank/DDBJ databases">
        <authorList>
            <person name="Neveu A P."/>
        </authorList>
    </citation>
    <scope>NUCLEOTIDE SEQUENCE</scope>
    <source>
        <tissue evidence="1">Whole embryo</tissue>
    </source>
</reference>
<proteinExistence type="evidence at transcript level"/>
<keyword evidence="1" id="KW-0808">Transferase</keyword>
<keyword evidence="1" id="KW-0489">Methyltransferase</keyword>
<dbReference type="InterPro" id="IPR036974">
    <property type="entry name" value="PUA_sf"/>
</dbReference>
<dbReference type="CDD" id="cd21150">
    <property type="entry name" value="PUA_NSun6-like"/>
    <property type="match status" value="1"/>
</dbReference>
<dbReference type="Gene3D" id="2.30.130.10">
    <property type="entry name" value="PUA domain"/>
    <property type="match status" value="1"/>
</dbReference>
<dbReference type="GO" id="GO:0008168">
    <property type="term" value="F:methyltransferase activity"/>
    <property type="evidence" value="ECO:0007669"/>
    <property type="project" value="UniProtKB-KW"/>
</dbReference>
<gene>
    <name evidence="1" type="primary">Nsun6</name>
</gene>
<accession>A0A6F9DMV5</accession>
<dbReference type="EMBL" id="LR788597">
    <property type="protein sequence ID" value="CAB3264459.1"/>
    <property type="molecule type" value="mRNA"/>
</dbReference>
<evidence type="ECO:0000313" key="1">
    <source>
        <dbReference type="EMBL" id="CAB3264459.1"/>
    </source>
</evidence>
<organism evidence="1">
    <name type="scientific">Phallusia mammillata</name>
    <dbReference type="NCBI Taxonomy" id="59560"/>
    <lineage>
        <taxon>Eukaryota</taxon>
        <taxon>Metazoa</taxon>
        <taxon>Chordata</taxon>
        <taxon>Tunicata</taxon>
        <taxon>Ascidiacea</taxon>
        <taxon>Phlebobranchia</taxon>
        <taxon>Ascidiidae</taxon>
        <taxon>Phallusia</taxon>
    </lineage>
</organism>
<dbReference type="PROSITE" id="PS50890">
    <property type="entry name" value="PUA"/>
    <property type="match status" value="1"/>
</dbReference>
<sequence length="179" mass="20070">MSILLPPLFTTIRVNKLIDPEKKNIEKEIKSHLQQVYKEHQLHVEPTVYRHAILEDVCVIPSVRRSVKPNGKVVLVDQLCGMAILRGADVFVPGVLCMPKGLKKKDDVAVYVHVSGKCLKGMLKFEGEKMFVGNATALVSRDDIFKSKIQKGAALKMKETPFFAPCLDNVLPDKIFMQV</sequence>
<dbReference type="GO" id="GO:0032259">
    <property type="term" value="P:methylation"/>
    <property type="evidence" value="ECO:0007669"/>
    <property type="project" value="UniProtKB-KW"/>
</dbReference>